<gene>
    <name evidence="3" type="ORF">P171DRAFT_452610</name>
</gene>
<organism evidence="3 4">
    <name type="scientific">Karstenula rhodostoma CBS 690.94</name>
    <dbReference type="NCBI Taxonomy" id="1392251"/>
    <lineage>
        <taxon>Eukaryota</taxon>
        <taxon>Fungi</taxon>
        <taxon>Dikarya</taxon>
        <taxon>Ascomycota</taxon>
        <taxon>Pezizomycotina</taxon>
        <taxon>Dothideomycetes</taxon>
        <taxon>Pleosporomycetidae</taxon>
        <taxon>Pleosporales</taxon>
        <taxon>Massarineae</taxon>
        <taxon>Didymosphaeriaceae</taxon>
        <taxon>Karstenula</taxon>
    </lineage>
</organism>
<keyword evidence="1" id="KW-0175">Coiled coil</keyword>
<evidence type="ECO:0000313" key="3">
    <source>
        <dbReference type="EMBL" id="KAF2448958.1"/>
    </source>
</evidence>
<dbReference type="Gene3D" id="3.40.50.300">
    <property type="entry name" value="P-loop containing nucleotide triphosphate hydrolases"/>
    <property type="match status" value="1"/>
</dbReference>
<accession>A0A9P4UGW0</accession>
<feature type="region of interest" description="Disordered" evidence="2">
    <location>
        <begin position="169"/>
        <end position="194"/>
    </location>
</feature>
<evidence type="ECO:0008006" key="5">
    <source>
        <dbReference type="Google" id="ProtNLM"/>
    </source>
</evidence>
<dbReference type="SUPFAM" id="SSF52540">
    <property type="entry name" value="P-loop containing nucleoside triphosphate hydrolases"/>
    <property type="match status" value="1"/>
</dbReference>
<keyword evidence="4" id="KW-1185">Reference proteome</keyword>
<sequence>MRLLEEDEFSEYIKNHMSIPKYDSKREGKIPNAYWDLDTERISSILRQMEVRLCEIIQRFPDSDKELHHLLAQLHKIPHYERKKPTAIGLIGAQGHGKSMLINALFELDGISLTGKLGGALTSTVVKYAQYSSTPRSANTPAYNGEIQFLDEMRIGEMIREHVKDYAHYHDDGEDSEDDDTLGPRDFKQDDADRKRRDTAMEVFETLFGTKEDFFEECANAESKNEFVRICQIRCKDIIRDHKVDDRYIARKYGNTPSDLLLELKPFLVDEKGPQKLWPLVDYVTIRLDHELLRNGATIIDVPGTGDSNILRARRAEEIKESADILNTVKNCILNRGYSNVKLVATQIDVKQVRERMKKASEDAKAAMQILDAQRMMHVSMYQEYPNRHLLQLFVTNRASDISAVLGHKLNGRSTSEMLEIFHISAYNYLKWVARPEIPFLEQPPLPPSLTGIPALRQYLFDVLAPTKYHEIASHVHMWIPNFIEKVKRVVNQSDRNEDFKTLAKGFDQLVDKVFRKIFYDTSTKCRNNADIYKQQVDEMIEVGFARLRGPTWNKVLKLRGTLPPRASKAKGLEGGCSYNKDLSGILAHVHFSVMSMLDTSSANVMVVEQAKRKWGIVRKKLHLKMEDLMNELYRIQQQAVLRATMEDGRQNCLVAAITDTMFNDVFASEPASKPGCGDKKKFVEPKVKYQKRLMTNLLLDPDNHIVDHVFKQFHEEYTKATNNLLQLYFQQLRDLLGVYSNTLRAQAPIDYRVENAGKEVRAELEKDLVTIIQESETLKELVPEVETQSEVTDNMFSMADMGESDGNLAAIFSRLSKKRKKDTDNASQVNVKKEKM</sequence>
<dbReference type="InterPro" id="IPR027417">
    <property type="entry name" value="P-loop_NTPase"/>
</dbReference>
<proteinExistence type="predicted"/>
<dbReference type="PANTHER" id="PTHR36681">
    <property type="entry name" value="NUCLEAR GTPASE, GERMINAL CENTER-ASSOCIATED, TANDEM DUPLICATE 3"/>
    <property type="match status" value="1"/>
</dbReference>
<dbReference type="Proteomes" id="UP000799764">
    <property type="component" value="Unassembled WGS sequence"/>
</dbReference>
<reference evidence="3" key="1">
    <citation type="journal article" date="2020" name="Stud. Mycol.">
        <title>101 Dothideomycetes genomes: a test case for predicting lifestyles and emergence of pathogens.</title>
        <authorList>
            <person name="Haridas S."/>
            <person name="Albert R."/>
            <person name="Binder M."/>
            <person name="Bloem J."/>
            <person name="Labutti K."/>
            <person name="Salamov A."/>
            <person name="Andreopoulos B."/>
            <person name="Baker S."/>
            <person name="Barry K."/>
            <person name="Bills G."/>
            <person name="Bluhm B."/>
            <person name="Cannon C."/>
            <person name="Castanera R."/>
            <person name="Culley D."/>
            <person name="Daum C."/>
            <person name="Ezra D."/>
            <person name="Gonzalez J."/>
            <person name="Henrissat B."/>
            <person name="Kuo A."/>
            <person name="Liang C."/>
            <person name="Lipzen A."/>
            <person name="Lutzoni F."/>
            <person name="Magnuson J."/>
            <person name="Mondo S."/>
            <person name="Nolan M."/>
            <person name="Ohm R."/>
            <person name="Pangilinan J."/>
            <person name="Park H.-J."/>
            <person name="Ramirez L."/>
            <person name="Alfaro M."/>
            <person name="Sun H."/>
            <person name="Tritt A."/>
            <person name="Yoshinaga Y."/>
            <person name="Zwiers L.-H."/>
            <person name="Turgeon B."/>
            <person name="Goodwin S."/>
            <person name="Spatafora J."/>
            <person name="Crous P."/>
            <person name="Grigoriev I."/>
        </authorList>
    </citation>
    <scope>NUCLEOTIDE SEQUENCE</scope>
    <source>
        <strain evidence="3">CBS 690.94</strain>
    </source>
</reference>
<dbReference type="AlphaFoldDB" id="A0A9P4UGW0"/>
<feature type="compositionally biased region" description="Basic and acidic residues" evidence="2">
    <location>
        <begin position="182"/>
        <end position="194"/>
    </location>
</feature>
<dbReference type="EMBL" id="MU001495">
    <property type="protein sequence ID" value="KAF2448958.1"/>
    <property type="molecule type" value="Genomic_DNA"/>
</dbReference>
<name>A0A9P4UGW0_9PLEO</name>
<evidence type="ECO:0000313" key="4">
    <source>
        <dbReference type="Proteomes" id="UP000799764"/>
    </source>
</evidence>
<dbReference type="OrthoDB" id="3598281at2759"/>
<protein>
    <recommendedName>
        <fullName evidence="5">P-loop containing nucleoside triphosphate hydrolase protein</fullName>
    </recommendedName>
</protein>
<evidence type="ECO:0000256" key="2">
    <source>
        <dbReference type="SAM" id="MobiDB-lite"/>
    </source>
</evidence>
<feature type="coiled-coil region" evidence="1">
    <location>
        <begin position="343"/>
        <end position="374"/>
    </location>
</feature>
<dbReference type="PANTHER" id="PTHR36681:SF3">
    <property type="entry name" value="NUCLEAR GTPASE, GERMINAL CENTER-ASSOCIATED, TANDEM DUPLICATE 3"/>
    <property type="match status" value="1"/>
</dbReference>
<feature type="compositionally biased region" description="Acidic residues" evidence="2">
    <location>
        <begin position="172"/>
        <end position="181"/>
    </location>
</feature>
<evidence type="ECO:0000256" key="1">
    <source>
        <dbReference type="SAM" id="Coils"/>
    </source>
</evidence>
<comment type="caution">
    <text evidence="3">The sequence shown here is derived from an EMBL/GenBank/DDBJ whole genome shotgun (WGS) entry which is preliminary data.</text>
</comment>